<dbReference type="PANTHER" id="PTHR39624">
    <property type="entry name" value="PROTEIN INVOLVED IN RIMO-MEDIATED BETA-METHYLTHIOLATION OF RIBOSOMAL PROTEIN S12 YCAO"/>
    <property type="match status" value="1"/>
</dbReference>
<dbReference type="RefSeq" id="WP_129047984.1">
    <property type="nucleotide sequence ID" value="NZ_SDHX01000001.1"/>
</dbReference>
<comment type="caution">
    <text evidence="1">The sequence shown here is derived from an EMBL/GenBank/DDBJ whole genome shotgun (WGS) entry which is preliminary data.</text>
</comment>
<dbReference type="Proteomes" id="UP000290218">
    <property type="component" value="Unassembled WGS sequence"/>
</dbReference>
<dbReference type="EMBL" id="SDHX01000001">
    <property type="protein sequence ID" value="RXK56616.1"/>
    <property type="molecule type" value="Genomic_DNA"/>
</dbReference>
<dbReference type="PANTHER" id="PTHR39624:SF2">
    <property type="entry name" value="OSMC-LIKE PROTEIN"/>
    <property type="match status" value="1"/>
</dbReference>
<protein>
    <submittedName>
        <fullName evidence="1">OsmC family peroxiredoxin</fullName>
    </submittedName>
</protein>
<name>A0A4Q1CCD1_9BACT</name>
<dbReference type="OrthoDB" id="290036at2"/>
<reference evidence="1 2" key="1">
    <citation type="submission" date="2019-01" db="EMBL/GenBank/DDBJ databases">
        <title>Lacunisphaera sp. strain TWA-58.</title>
        <authorList>
            <person name="Chen W.-M."/>
        </authorList>
    </citation>
    <scope>NUCLEOTIDE SEQUENCE [LARGE SCALE GENOMIC DNA]</scope>
    <source>
        <strain evidence="1 2">TWA-58</strain>
    </source>
</reference>
<keyword evidence="2" id="KW-1185">Reference proteome</keyword>
<sequence length="137" mass="14817">MVKSTGIYTGGLNCQLTHGPSGRVIETDAPADNHGRGAAFSPTDLTAASLASCMVTTMAIAAKLKLNCDIPGVRWEVTKEMSSDKPRRIVRLAVQIWLPFPKSKDPEGILEHAARNCPVHHSLHPGIESPLTLHWTD</sequence>
<dbReference type="InterPro" id="IPR003718">
    <property type="entry name" value="OsmC/Ohr_fam"/>
</dbReference>
<dbReference type="Pfam" id="PF02566">
    <property type="entry name" value="OsmC"/>
    <property type="match status" value="1"/>
</dbReference>
<evidence type="ECO:0000313" key="1">
    <source>
        <dbReference type="EMBL" id="RXK56616.1"/>
    </source>
</evidence>
<gene>
    <name evidence="1" type="ORF">ESB00_12330</name>
</gene>
<dbReference type="SUPFAM" id="SSF82784">
    <property type="entry name" value="OsmC-like"/>
    <property type="match status" value="1"/>
</dbReference>
<evidence type="ECO:0000313" key="2">
    <source>
        <dbReference type="Proteomes" id="UP000290218"/>
    </source>
</evidence>
<dbReference type="Gene3D" id="3.30.300.20">
    <property type="match status" value="1"/>
</dbReference>
<dbReference type="InterPro" id="IPR036102">
    <property type="entry name" value="OsmC/Ohrsf"/>
</dbReference>
<organism evidence="1 2">
    <name type="scientific">Oleiharenicola lentus</name>
    <dbReference type="NCBI Taxonomy" id="2508720"/>
    <lineage>
        <taxon>Bacteria</taxon>
        <taxon>Pseudomonadati</taxon>
        <taxon>Verrucomicrobiota</taxon>
        <taxon>Opitutia</taxon>
        <taxon>Opitutales</taxon>
        <taxon>Opitutaceae</taxon>
        <taxon>Oleiharenicola</taxon>
    </lineage>
</organism>
<proteinExistence type="predicted"/>
<dbReference type="InterPro" id="IPR015946">
    <property type="entry name" value="KH_dom-like_a/b"/>
</dbReference>
<accession>A0A4Q1CCD1</accession>
<dbReference type="AlphaFoldDB" id="A0A4Q1CCD1"/>